<gene>
    <name evidence="3" type="ORF">GCM10009663_43810</name>
</gene>
<evidence type="ECO:0000313" key="4">
    <source>
        <dbReference type="Proteomes" id="UP001499987"/>
    </source>
</evidence>
<comment type="caution">
    <text evidence="3">The sequence shown here is derived from an EMBL/GenBank/DDBJ whole genome shotgun (WGS) entry which is preliminary data.</text>
</comment>
<feature type="signal peptide" evidence="2">
    <location>
        <begin position="1"/>
        <end position="20"/>
    </location>
</feature>
<evidence type="ECO:0000256" key="2">
    <source>
        <dbReference type="SAM" id="SignalP"/>
    </source>
</evidence>
<proteinExistence type="predicted"/>
<keyword evidence="4" id="KW-1185">Reference proteome</keyword>
<feature type="compositionally biased region" description="Polar residues" evidence="1">
    <location>
        <begin position="32"/>
        <end position="59"/>
    </location>
</feature>
<evidence type="ECO:0000256" key="1">
    <source>
        <dbReference type="SAM" id="MobiDB-lite"/>
    </source>
</evidence>
<accession>A0ABP4E715</accession>
<evidence type="ECO:0000313" key="3">
    <source>
        <dbReference type="EMBL" id="GAA1095862.1"/>
    </source>
</evidence>
<keyword evidence="2" id="KW-0732">Signal</keyword>
<sequence length="116" mass="11448">MRVPGILAASVALSGASATADDGCINGRGNHPQATNKQTASGPVSATGAFSSGRNGTVSQTLTLHPPGPGGFTCPGGQTLVLADVTYTNVSLGDTTNGVAAAIPGTFSKVFVTFRK</sequence>
<reference evidence="4" key="1">
    <citation type="journal article" date="2019" name="Int. J. Syst. Evol. Microbiol.">
        <title>The Global Catalogue of Microorganisms (GCM) 10K type strain sequencing project: providing services to taxonomists for standard genome sequencing and annotation.</title>
        <authorList>
            <consortium name="The Broad Institute Genomics Platform"/>
            <consortium name="The Broad Institute Genome Sequencing Center for Infectious Disease"/>
            <person name="Wu L."/>
            <person name="Ma J."/>
        </authorList>
    </citation>
    <scope>NUCLEOTIDE SEQUENCE [LARGE SCALE GENOMIC DNA]</scope>
    <source>
        <strain evidence="4">JCM 13002</strain>
    </source>
</reference>
<name>A0ABP4E715_9ACTN</name>
<organism evidence="3 4">
    <name type="scientific">Kitasatospora arboriphila</name>
    <dbReference type="NCBI Taxonomy" id="258052"/>
    <lineage>
        <taxon>Bacteria</taxon>
        <taxon>Bacillati</taxon>
        <taxon>Actinomycetota</taxon>
        <taxon>Actinomycetes</taxon>
        <taxon>Kitasatosporales</taxon>
        <taxon>Streptomycetaceae</taxon>
        <taxon>Kitasatospora</taxon>
    </lineage>
</organism>
<dbReference type="EMBL" id="BAAALD010000043">
    <property type="protein sequence ID" value="GAA1095862.1"/>
    <property type="molecule type" value="Genomic_DNA"/>
</dbReference>
<feature type="chain" id="PRO_5045747250" evidence="2">
    <location>
        <begin position="21"/>
        <end position="116"/>
    </location>
</feature>
<dbReference type="Proteomes" id="UP001499987">
    <property type="component" value="Unassembled WGS sequence"/>
</dbReference>
<protein>
    <submittedName>
        <fullName evidence="3">Uncharacterized protein</fullName>
    </submittedName>
</protein>
<feature type="region of interest" description="Disordered" evidence="1">
    <location>
        <begin position="22"/>
        <end position="59"/>
    </location>
</feature>